<dbReference type="PANTHER" id="PTHR40572:SF1">
    <property type="entry name" value="PROTEIN BAX"/>
    <property type="match status" value="1"/>
</dbReference>
<feature type="transmembrane region" description="Helical" evidence="1">
    <location>
        <begin position="21"/>
        <end position="40"/>
    </location>
</feature>
<feature type="domain" description="Mannosyl-glycoprotein endo-beta-N-acetylglucosamidase-like" evidence="2">
    <location>
        <begin position="117"/>
        <end position="248"/>
    </location>
</feature>
<dbReference type="PANTHER" id="PTHR40572">
    <property type="entry name" value="PROTEIN BAX"/>
    <property type="match status" value="1"/>
</dbReference>
<name>A0A6B2M2P6_9BACT</name>
<reference evidence="3 4" key="1">
    <citation type="submission" date="2020-02" db="EMBL/GenBank/DDBJ databases">
        <title>Albibacoteraceae fam. nov., the first described family within the subdivision 4 Verrucomicrobia.</title>
        <authorList>
            <person name="Xi F."/>
        </authorList>
    </citation>
    <scope>NUCLEOTIDE SEQUENCE [LARGE SCALE GENOMIC DNA]</scope>
    <source>
        <strain evidence="3 4">CK1056</strain>
    </source>
</reference>
<keyword evidence="4" id="KW-1185">Reference proteome</keyword>
<evidence type="ECO:0000259" key="2">
    <source>
        <dbReference type="SMART" id="SM00047"/>
    </source>
</evidence>
<gene>
    <name evidence="3" type="ORF">G0Q06_08410</name>
</gene>
<accession>A0A6B2M2P6</accession>
<proteinExistence type="predicted"/>
<dbReference type="GO" id="GO:0004040">
    <property type="term" value="F:amidase activity"/>
    <property type="evidence" value="ECO:0007669"/>
    <property type="project" value="InterPro"/>
</dbReference>
<evidence type="ECO:0000313" key="4">
    <source>
        <dbReference type="Proteomes" id="UP000478417"/>
    </source>
</evidence>
<dbReference type="Pfam" id="PF01832">
    <property type="entry name" value="Glucosaminidase"/>
    <property type="match status" value="1"/>
</dbReference>
<dbReference type="EMBL" id="JAAGNX010000002">
    <property type="protein sequence ID" value="NDV62469.1"/>
    <property type="molecule type" value="Genomic_DNA"/>
</dbReference>
<dbReference type="RefSeq" id="WP_163964387.1">
    <property type="nucleotide sequence ID" value="NZ_JAAGNX010000002.1"/>
</dbReference>
<organism evidence="3 4">
    <name type="scientific">Oceanipulchritudo coccoides</name>
    <dbReference type="NCBI Taxonomy" id="2706888"/>
    <lineage>
        <taxon>Bacteria</taxon>
        <taxon>Pseudomonadati</taxon>
        <taxon>Verrucomicrobiota</taxon>
        <taxon>Opitutia</taxon>
        <taxon>Puniceicoccales</taxon>
        <taxon>Oceanipulchritudinaceae</taxon>
        <taxon>Oceanipulchritudo</taxon>
    </lineage>
</organism>
<evidence type="ECO:0000313" key="3">
    <source>
        <dbReference type="EMBL" id="NDV62469.1"/>
    </source>
</evidence>
<dbReference type="SMART" id="SM00047">
    <property type="entry name" value="LYZ2"/>
    <property type="match status" value="1"/>
</dbReference>
<dbReference type="InterPro" id="IPR053195">
    <property type="entry name" value="Bax-like"/>
</dbReference>
<dbReference type="Gene3D" id="1.10.530.10">
    <property type="match status" value="1"/>
</dbReference>
<dbReference type="InterPro" id="IPR002901">
    <property type="entry name" value="MGlyc_endo_b_GlcNAc-like_dom"/>
</dbReference>
<keyword evidence="1" id="KW-1133">Transmembrane helix</keyword>
<keyword evidence="1" id="KW-0472">Membrane</keyword>
<comment type="caution">
    <text evidence="3">The sequence shown here is derived from an EMBL/GenBank/DDBJ whole genome shotgun (WGS) entry which is preliminary data.</text>
</comment>
<evidence type="ECO:0000256" key="1">
    <source>
        <dbReference type="SAM" id="Phobius"/>
    </source>
</evidence>
<dbReference type="AlphaFoldDB" id="A0A6B2M2P6"/>
<protein>
    <recommendedName>
        <fullName evidence="2">Mannosyl-glycoprotein endo-beta-N-acetylglucosamidase-like domain-containing protein</fullName>
    </recommendedName>
</protein>
<sequence length="268" mass="30372">MPVSLDKILSRSKRHYWMNPAVLAGILIAAVVLIVVLIPVKLGRDLPDFSKIDDIGERKAAFFEFLKPYVDRSDLEILSQRKRLEAINGNLDRGPMSRRNERWVRQLASAYEMEIDPESPLTADLVGSLLERVDIIPQSMALAQAALESGWGTSRFAQQGNNLYGVWCYEPGCGIVPKRRPAGATYEVKKYSTPKESFDDYIQNLNTNPAYLSLRQIRSSLRREGKPVTGIALSDGLYRYSEEGWTYIGKIQRVIQTNNLQIYDTIKD</sequence>
<dbReference type="Proteomes" id="UP000478417">
    <property type="component" value="Unassembled WGS sequence"/>
</dbReference>
<keyword evidence="1" id="KW-0812">Transmembrane</keyword>